<organism evidence="1 2">
    <name type="scientific">Arthrobacter phage SorJuana</name>
    <dbReference type="NCBI Taxonomy" id="1772316"/>
    <lineage>
        <taxon>Viruses</taxon>
        <taxon>Duplodnaviria</taxon>
        <taxon>Heunggongvirae</taxon>
        <taxon>Uroviricota</taxon>
        <taxon>Caudoviricetes</taxon>
        <taxon>Amigovirus</taxon>
        <taxon>Amigovirus amigo</taxon>
    </lineage>
</organism>
<dbReference type="EMBL" id="KU160666">
    <property type="protein sequence ID" value="ALY10409.1"/>
    <property type="molecule type" value="Genomic_DNA"/>
</dbReference>
<proteinExistence type="predicted"/>
<name>A0A0U3TMW0_9CAUD</name>
<dbReference type="Proteomes" id="UP000221288">
    <property type="component" value="Segment"/>
</dbReference>
<evidence type="ECO:0000313" key="1">
    <source>
        <dbReference type="EMBL" id="ALY10409.1"/>
    </source>
</evidence>
<gene>
    <name evidence="1" type="primary">71</name>
    <name evidence="1" type="ORF">SORJUANA_71</name>
</gene>
<evidence type="ECO:0000313" key="2">
    <source>
        <dbReference type="Proteomes" id="UP000221288"/>
    </source>
</evidence>
<sequence length="69" mass="7636">MAEFFPGDRVRIEAPEYEAKELQSGTGTVSRRGCREGCCSHDLYEVTVDGVDNDGDTTPYFASELTKID</sequence>
<reference evidence="1 2" key="1">
    <citation type="submission" date="2015-11" db="EMBL/GenBank/DDBJ databases">
        <authorList>
            <person name="Sperratore M."/>
            <person name="Cross T."/>
            <person name="Dunbar D."/>
            <person name="Schaff J.E."/>
            <person name="Dashiell C.L."/>
            <person name="Macialek J.A."/>
            <person name="Bradley K.W."/>
            <person name="Asai D.J."/>
            <person name="Bowman C.A."/>
            <person name="Russell D.A."/>
            <person name="Pope W.H."/>
            <person name="Jacobs-Sera D."/>
            <person name="Hendrix R.W."/>
            <person name="Hatfull G.F."/>
        </authorList>
    </citation>
    <scope>NUCLEOTIDE SEQUENCE [LARGE SCALE GENOMIC DNA]</scope>
</reference>
<accession>A0A0U3TMW0</accession>
<protein>
    <submittedName>
        <fullName evidence="1">Uncharacterized protein</fullName>
    </submittedName>
</protein>